<accession>A0A1G7SS90</accession>
<evidence type="ECO:0000313" key="4">
    <source>
        <dbReference type="Proteomes" id="UP000198863"/>
    </source>
</evidence>
<feature type="domain" description="CobW C-terminal" evidence="2">
    <location>
        <begin position="249"/>
        <end position="367"/>
    </location>
</feature>
<evidence type="ECO:0000256" key="1">
    <source>
        <dbReference type="SAM" id="MobiDB-lite"/>
    </source>
</evidence>
<dbReference type="InterPro" id="IPR027417">
    <property type="entry name" value="P-loop_NTPase"/>
</dbReference>
<dbReference type="PANTHER" id="PTHR43603">
    <property type="entry name" value="COBW DOMAIN-CONTAINING PROTEIN DDB_G0274527"/>
    <property type="match status" value="1"/>
</dbReference>
<sequence>MSRTPLVLVAGLSPAHTARAAADLQLAAPGTVVVHHDVRGLAEGVVVRSVRDDTGTEQTALELAHGCLSCTLRLDVLPLLRELAARPGTARIVLQLDPALEPEQLCVALDAVELPDGGTAGEAVQVEAVVAVLEAASWLADVTGEDTLAERGLAATADDERTVAQVLLGATGFADVLLLAGPPVEDWPAARLHAALERWAPTARVGAVDHWRPARVLAGLPRTARRGRVRHPHDALLAGQPPLDADAGLELVRFSARRPFHPGRLHEAFDVLLDGVVGTRGRLWLATQHGSAVWLESAGGGLQLGDAGQWLATLGDDPQLWAQVDDERRVAAALRWDPVHGDRDTQLVVLTHRQPAGAITAALAAALLTDAELALGPAGWAALEDPFGAAHTDPCEASSPADPTTHLSEENR</sequence>
<reference evidence="4" key="1">
    <citation type="submission" date="2016-10" db="EMBL/GenBank/DDBJ databases">
        <authorList>
            <person name="Varghese N."/>
            <person name="Submissions S."/>
        </authorList>
    </citation>
    <scope>NUCLEOTIDE SEQUENCE [LARGE SCALE GENOMIC DNA]</scope>
    <source>
        <strain evidence="4">DSM 44526</strain>
    </source>
</reference>
<evidence type="ECO:0000313" key="3">
    <source>
        <dbReference type="EMBL" id="SDG25841.1"/>
    </source>
</evidence>
<gene>
    <name evidence="3" type="ORF">SAMN05660324_2143</name>
</gene>
<dbReference type="Pfam" id="PF02492">
    <property type="entry name" value="cobW"/>
    <property type="match status" value="1"/>
</dbReference>
<dbReference type="NCBIfam" id="NF047431">
    <property type="entry name" value="hiber_recruit"/>
    <property type="match status" value="1"/>
</dbReference>
<feature type="region of interest" description="Disordered" evidence="1">
    <location>
        <begin position="387"/>
        <end position="412"/>
    </location>
</feature>
<dbReference type="Proteomes" id="UP000198863">
    <property type="component" value="Unassembled WGS sequence"/>
</dbReference>
<organism evidence="3 4">
    <name type="scientific">Klenkia brasiliensis</name>
    <dbReference type="NCBI Taxonomy" id="333142"/>
    <lineage>
        <taxon>Bacteria</taxon>
        <taxon>Bacillati</taxon>
        <taxon>Actinomycetota</taxon>
        <taxon>Actinomycetes</taxon>
        <taxon>Geodermatophilales</taxon>
        <taxon>Geodermatophilaceae</taxon>
        <taxon>Klenkia</taxon>
    </lineage>
</organism>
<dbReference type="PANTHER" id="PTHR43603:SF1">
    <property type="entry name" value="ZINC-REGULATED GTPASE METALLOPROTEIN ACTIVATOR 1"/>
    <property type="match status" value="1"/>
</dbReference>
<dbReference type="AlphaFoldDB" id="A0A1G7SS90"/>
<dbReference type="OrthoDB" id="9808822at2"/>
<dbReference type="SMART" id="SM00833">
    <property type="entry name" value="CobW_C"/>
    <property type="match status" value="1"/>
</dbReference>
<dbReference type="EMBL" id="FNCF01000003">
    <property type="protein sequence ID" value="SDG25841.1"/>
    <property type="molecule type" value="Genomic_DNA"/>
</dbReference>
<dbReference type="Gene3D" id="3.40.50.300">
    <property type="entry name" value="P-loop containing nucleotide triphosphate hydrolases"/>
    <property type="match status" value="1"/>
</dbReference>
<keyword evidence="4" id="KW-1185">Reference proteome</keyword>
<evidence type="ECO:0000259" key="2">
    <source>
        <dbReference type="SMART" id="SM00833"/>
    </source>
</evidence>
<dbReference type="Pfam" id="PF07683">
    <property type="entry name" value="CobW_C"/>
    <property type="match status" value="1"/>
</dbReference>
<protein>
    <submittedName>
        <fullName evidence="3">GTPase, G3E family</fullName>
    </submittedName>
</protein>
<dbReference type="InterPro" id="IPR011629">
    <property type="entry name" value="CobW-like_C"/>
</dbReference>
<dbReference type="InterPro" id="IPR003495">
    <property type="entry name" value="CobW/HypB/UreG_nucleotide-bd"/>
</dbReference>
<name>A0A1G7SS90_9ACTN</name>
<dbReference type="RefSeq" id="WP_091062289.1">
    <property type="nucleotide sequence ID" value="NZ_FNCF01000003.1"/>
</dbReference>
<proteinExistence type="predicted"/>
<dbReference type="InterPro" id="IPR051927">
    <property type="entry name" value="Zn_Chap_cDPG_Synth"/>
</dbReference>